<dbReference type="AlphaFoldDB" id="A0A0F9UBG4"/>
<accession>A0A0F9UBG4</accession>
<comment type="caution">
    <text evidence="1">The sequence shown here is derived from an EMBL/GenBank/DDBJ whole genome shotgun (WGS) entry which is preliminary data.</text>
</comment>
<organism evidence="1">
    <name type="scientific">marine sediment metagenome</name>
    <dbReference type="NCBI Taxonomy" id="412755"/>
    <lineage>
        <taxon>unclassified sequences</taxon>
        <taxon>metagenomes</taxon>
        <taxon>ecological metagenomes</taxon>
    </lineage>
</organism>
<evidence type="ECO:0000313" key="1">
    <source>
        <dbReference type="EMBL" id="KKN90515.1"/>
    </source>
</evidence>
<dbReference type="EMBL" id="LAZR01000110">
    <property type="protein sequence ID" value="KKN90515.1"/>
    <property type="molecule type" value="Genomic_DNA"/>
</dbReference>
<name>A0A0F9UBG4_9ZZZZ</name>
<protein>
    <submittedName>
        <fullName evidence="1">Uncharacterized protein</fullName>
    </submittedName>
</protein>
<proteinExistence type="predicted"/>
<sequence>MYNYTEAFREATAYSLDKFDGPFTHRFLIDQRWTMSIRPGLKAASSELQRYFTSGQHLDANCFLATAILSRQFIHAGIPHAITVGDVAWQDGNNYVNATRESLMVDIERGFDPRLEEGAPVLDKINAHCWITLPNAEVVDVTIISARDQIDDCISRDGSGLLPWIYRKQNNDLRIARHIPILVGLDFHMKVATGVNHTLRIQDEFLPFYEHWAGEYRKRPIVTACRVNPYSLNYCRYCRRY</sequence>
<reference evidence="1" key="1">
    <citation type="journal article" date="2015" name="Nature">
        <title>Complex archaea that bridge the gap between prokaryotes and eukaryotes.</title>
        <authorList>
            <person name="Spang A."/>
            <person name="Saw J.H."/>
            <person name="Jorgensen S.L."/>
            <person name="Zaremba-Niedzwiedzka K."/>
            <person name="Martijn J."/>
            <person name="Lind A.E."/>
            <person name="van Eijk R."/>
            <person name="Schleper C."/>
            <person name="Guy L."/>
            <person name="Ettema T.J."/>
        </authorList>
    </citation>
    <scope>NUCLEOTIDE SEQUENCE</scope>
</reference>
<feature type="non-terminal residue" evidence="1">
    <location>
        <position position="241"/>
    </location>
</feature>
<gene>
    <name evidence="1" type="ORF">LCGC14_0228840</name>
</gene>